<dbReference type="InterPro" id="IPR016926">
    <property type="entry name" value="UCP029594"/>
</dbReference>
<feature type="transmembrane region" description="Helical" evidence="1">
    <location>
        <begin position="127"/>
        <end position="145"/>
    </location>
</feature>
<feature type="transmembrane region" description="Helical" evidence="1">
    <location>
        <begin position="323"/>
        <end position="347"/>
    </location>
</feature>
<dbReference type="OrthoDB" id="6799126at2"/>
<name>A0A2T3JJH0_9GAMM</name>
<dbReference type="Pfam" id="PF11168">
    <property type="entry name" value="DUF2955"/>
    <property type="match status" value="1"/>
</dbReference>
<gene>
    <name evidence="2" type="ORF">C9J12_08810</name>
</gene>
<feature type="transmembrane region" description="Helical" evidence="1">
    <location>
        <begin position="6"/>
        <end position="34"/>
    </location>
</feature>
<accession>A0A2T3JJH0</accession>
<feature type="transmembrane region" description="Helical" evidence="1">
    <location>
        <begin position="46"/>
        <end position="65"/>
    </location>
</feature>
<feature type="transmembrane region" description="Helical" evidence="1">
    <location>
        <begin position="71"/>
        <end position="89"/>
    </location>
</feature>
<organism evidence="2 3">
    <name type="scientific">Photobacterium frigidiphilum</name>
    <dbReference type="NCBI Taxonomy" id="264736"/>
    <lineage>
        <taxon>Bacteria</taxon>
        <taxon>Pseudomonadati</taxon>
        <taxon>Pseudomonadota</taxon>
        <taxon>Gammaproteobacteria</taxon>
        <taxon>Vibrionales</taxon>
        <taxon>Vibrionaceae</taxon>
        <taxon>Photobacterium</taxon>
    </lineage>
</organism>
<sequence>MKTMRIWFGCVAGLAVTLVFGWSYGLFAALLPLFVLTQIDQWNAGILIQLLLGIVWVSIQVTFIVGFFQPYPVLMTLAVGILLMVKCIAMTHKSSYLFGYTGLLIGSILLNFGSFNSFDIEEFVMGLWASALVTAPIVAMALYLFPEKPPSPLVSISSSDATEQQKVNASKQEVCTSTAEERKIHIRNQRKDEIGRVRQAALGWIIAMAAFILFQVADLSDSLSAQASILIVLTPMTLIGSLGAAKIRIIGTFLGCLAGMMVQLSLYTLSNNGMLFLMAYAIAAGIFCKWLASGTIKASIGFSAMSALTVPLTTSFVPEQQDAFFSIIYRFSSIFVAVIGTSLAIWIGHHLLVRLIQFKEPQCN</sequence>
<feature type="transmembrane region" description="Helical" evidence="1">
    <location>
        <begin position="223"/>
        <end position="242"/>
    </location>
</feature>
<feature type="transmembrane region" description="Helical" evidence="1">
    <location>
        <begin position="273"/>
        <end position="292"/>
    </location>
</feature>
<keyword evidence="1" id="KW-0472">Membrane</keyword>
<proteinExistence type="predicted"/>
<dbReference type="InterPro" id="IPR022604">
    <property type="entry name" value="DUF2955"/>
</dbReference>
<dbReference type="Proteomes" id="UP000240987">
    <property type="component" value="Unassembled WGS sequence"/>
</dbReference>
<keyword evidence="1" id="KW-0812">Transmembrane</keyword>
<dbReference type="RefSeq" id="WP_107242368.1">
    <property type="nucleotide sequence ID" value="NZ_PYMJ01000007.1"/>
</dbReference>
<evidence type="ECO:0000313" key="2">
    <source>
        <dbReference type="EMBL" id="PSU49088.1"/>
    </source>
</evidence>
<dbReference type="AlphaFoldDB" id="A0A2T3JJH0"/>
<keyword evidence="1" id="KW-1133">Transmembrane helix</keyword>
<comment type="caution">
    <text evidence="2">The sequence shown here is derived from an EMBL/GenBank/DDBJ whole genome shotgun (WGS) entry which is preliminary data.</text>
</comment>
<protein>
    <submittedName>
        <fullName evidence="2">MFS transporter</fullName>
    </submittedName>
</protein>
<feature type="transmembrane region" description="Helical" evidence="1">
    <location>
        <begin position="299"/>
        <end position="317"/>
    </location>
</feature>
<dbReference type="EMBL" id="PYMJ01000007">
    <property type="protein sequence ID" value="PSU49088.1"/>
    <property type="molecule type" value="Genomic_DNA"/>
</dbReference>
<reference evidence="2 3" key="1">
    <citation type="submission" date="2018-01" db="EMBL/GenBank/DDBJ databases">
        <title>Whole genome sequencing of Histamine producing bacteria.</title>
        <authorList>
            <person name="Butler K."/>
        </authorList>
    </citation>
    <scope>NUCLEOTIDE SEQUENCE [LARGE SCALE GENOMIC DNA]</scope>
    <source>
        <strain evidence="2 3">JCM 12947</strain>
    </source>
</reference>
<feature type="transmembrane region" description="Helical" evidence="1">
    <location>
        <begin position="96"/>
        <end position="115"/>
    </location>
</feature>
<evidence type="ECO:0000256" key="1">
    <source>
        <dbReference type="SAM" id="Phobius"/>
    </source>
</evidence>
<feature type="transmembrane region" description="Helical" evidence="1">
    <location>
        <begin position="200"/>
        <end position="217"/>
    </location>
</feature>
<dbReference type="PIRSF" id="PIRSF029594">
    <property type="entry name" value="UCP029594"/>
    <property type="match status" value="1"/>
</dbReference>
<evidence type="ECO:0000313" key="3">
    <source>
        <dbReference type="Proteomes" id="UP000240987"/>
    </source>
</evidence>
<keyword evidence="3" id="KW-1185">Reference proteome</keyword>